<dbReference type="HOGENOM" id="CLU_3336079_0_0_1"/>
<sequence length="38" mass="4449">MLQKLPKKCIGYPGGWQQLVTFQPNLPPKTKKLNPRHY</sequence>
<dbReference type="KEGG" id="cbr:CBG_27509"/>
<protein>
    <submittedName>
        <fullName evidence="1">Protein CBG27509</fullName>
    </submittedName>
</protein>
<dbReference type="Proteomes" id="UP000008549">
    <property type="component" value="Unassembled WGS sequence"/>
</dbReference>
<gene>
    <name evidence="1" type="ORF">CBG27509</name>
    <name evidence="1" type="ORF">CBG_27509</name>
</gene>
<dbReference type="EMBL" id="HE601451">
    <property type="protein sequence ID" value="CAR98504.1"/>
    <property type="molecule type" value="Genomic_DNA"/>
</dbReference>
<dbReference type="AlphaFoldDB" id="B6IF24"/>
<keyword evidence="2" id="KW-1185">Reference proteome</keyword>
<proteinExistence type="predicted"/>
<dbReference type="CTD" id="68918960"/>
<organism evidence="1 2">
    <name type="scientific">Caenorhabditis briggsae</name>
    <dbReference type="NCBI Taxonomy" id="6238"/>
    <lineage>
        <taxon>Eukaryota</taxon>
        <taxon>Metazoa</taxon>
        <taxon>Ecdysozoa</taxon>
        <taxon>Nematoda</taxon>
        <taxon>Chromadorea</taxon>
        <taxon>Rhabditida</taxon>
        <taxon>Rhabditina</taxon>
        <taxon>Rhabditomorpha</taxon>
        <taxon>Rhabditoidea</taxon>
        <taxon>Rhabditidae</taxon>
        <taxon>Peloderinae</taxon>
        <taxon>Caenorhabditis</taxon>
    </lineage>
</organism>
<reference evidence="1 2" key="1">
    <citation type="journal article" date="2003" name="PLoS Biol.">
        <title>The genome sequence of Caenorhabditis briggsae: a platform for comparative genomics.</title>
        <authorList>
            <person name="Stein L.D."/>
            <person name="Bao Z."/>
            <person name="Blasiar D."/>
            <person name="Blumenthal T."/>
            <person name="Brent M.R."/>
            <person name="Chen N."/>
            <person name="Chinwalla A."/>
            <person name="Clarke L."/>
            <person name="Clee C."/>
            <person name="Coghlan A."/>
            <person name="Coulson A."/>
            <person name="D'Eustachio P."/>
            <person name="Fitch D.H."/>
            <person name="Fulton L.A."/>
            <person name="Fulton R.E."/>
            <person name="Griffiths-Jones S."/>
            <person name="Harris T.W."/>
            <person name="Hillier L.W."/>
            <person name="Kamath R."/>
            <person name="Kuwabara P.E."/>
            <person name="Mardis E.R."/>
            <person name="Marra M.A."/>
            <person name="Miner T.L."/>
            <person name="Minx P."/>
            <person name="Mullikin J.C."/>
            <person name="Plumb R.W."/>
            <person name="Rogers J."/>
            <person name="Schein J.E."/>
            <person name="Sohrmann M."/>
            <person name="Spieth J."/>
            <person name="Stajich J.E."/>
            <person name="Wei C."/>
            <person name="Willey D."/>
            <person name="Wilson R.K."/>
            <person name="Durbin R."/>
            <person name="Waterston R.H."/>
        </authorList>
    </citation>
    <scope>NUCLEOTIDE SEQUENCE [LARGE SCALE GENOMIC DNA]</scope>
    <source>
        <strain evidence="1 2">AF16</strain>
    </source>
</reference>
<name>B6IF24_CAEBR</name>
<reference evidence="1 2" key="2">
    <citation type="journal article" date="2011" name="PLoS Genet.">
        <title>Caenorhabditis briggsae recombinant inbred line genotypes reveal inter-strain incompatibility and the evolution of recombination.</title>
        <authorList>
            <person name="Ross J.A."/>
            <person name="Koboldt D.C."/>
            <person name="Staisch J.E."/>
            <person name="Chamberlin H.M."/>
            <person name="Gupta B.P."/>
            <person name="Miller R.D."/>
            <person name="Baird S.E."/>
            <person name="Haag E.S."/>
        </authorList>
    </citation>
    <scope>NUCLEOTIDE SEQUENCE [LARGE SCALE GENOMIC DNA]</scope>
    <source>
        <strain evidence="1 2">AF16</strain>
    </source>
</reference>
<dbReference type="GeneID" id="68918960"/>
<evidence type="ECO:0000313" key="2">
    <source>
        <dbReference type="Proteomes" id="UP000008549"/>
    </source>
</evidence>
<dbReference type="InParanoid" id="B6IF24"/>
<accession>B6IF24</accession>
<dbReference type="RefSeq" id="XP_045098076.1">
    <property type="nucleotide sequence ID" value="XM_045239080.1"/>
</dbReference>
<evidence type="ECO:0000313" key="1">
    <source>
        <dbReference type="EMBL" id="CAR98504.1"/>
    </source>
</evidence>